<dbReference type="GO" id="GO:0016020">
    <property type="term" value="C:membrane"/>
    <property type="evidence" value="ECO:0007669"/>
    <property type="project" value="UniProtKB-SubCell"/>
</dbReference>
<feature type="transmembrane region" description="Helical" evidence="6">
    <location>
        <begin position="6"/>
        <end position="31"/>
    </location>
</feature>
<name>A0A7J7ZH93_PIPKU</name>
<dbReference type="Pfam" id="PF00822">
    <property type="entry name" value="PMP22_Claudin"/>
    <property type="match status" value="1"/>
</dbReference>
<comment type="caution">
    <text evidence="7">The sequence shown here is derived from an EMBL/GenBank/DDBJ whole genome shotgun (WGS) entry which is preliminary data.</text>
</comment>
<feature type="compositionally biased region" description="Polar residues" evidence="5">
    <location>
        <begin position="159"/>
        <end position="172"/>
    </location>
</feature>
<dbReference type="InterPro" id="IPR004031">
    <property type="entry name" value="PMP22/EMP/MP20/Claudin"/>
</dbReference>
<evidence type="ECO:0000256" key="2">
    <source>
        <dbReference type="ARBA" id="ARBA00022692"/>
    </source>
</evidence>
<evidence type="ECO:0000313" key="7">
    <source>
        <dbReference type="EMBL" id="KAF6373541.1"/>
    </source>
</evidence>
<dbReference type="InterPro" id="IPR004032">
    <property type="entry name" value="PMP22_EMP_MP20"/>
</dbReference>
<keyword evidence="3 6" id="KW-1133">Transmembrane helix</keyword>
<accession>A0A7J7ZH93</accession>
<keyword evidence="2 6" id="KW-0812">Transmembrane</keyword>
<dbReference type="Proteomes" id="UP000558488">
    <property type="component" value="Unassembled WGS sequence"/>
</dbReference>
<dbReference type="AlphaFoldDB" id="A0A7J7ZH93"/>
<comment type="subcellular location">
    <subcellularLocation>
        <location evidence="1">Membrane</location>
        <topology evidence="1">Multi-pass membrane protein</topology>
    </subcellularLocation>
</comment>
<evidence type="ECO:0000256" key="5">
    <source>
        <dbReference type="SAM" id="MobiDB-lite"/>
    </source>
</evidence>
<evidence type="ECO:0000256" key="4">
    <source>
        <dbReference type="ARBA" id="ARBA00023136"/>
    </source>
</evidence>
<dbReference type="PROSITE" id="PS01221">
    <property type="entry name" value="PMP22_1"/>
    <property type="match status" value="1"/>
</dbReference>
<evidence type="ECO:0000256" key="3">
    <source>
        <dbReference type="ARBA" id="ARBA00022989"/>
    </source>
</evidence>
<evidence type="ECO:0000256" key="6">
    <source>
        <dbReference type="SAM" id="Phobius"/>
    </source>
</evidence>
<keyword evidence="4 6" id="KW-0472">Membrane</keyword>
<keyword evidence="8" id="KW-1185">Reference proteome</keyword>
<gene>
    <name evidence="7" type="ORF">mPipKuh1_004407</name>
</gene>
<proteinExistence type="predicted"/>
<dbReference type="EMBL" id="JACAGB010000003">
    <property type="protein sequence ID" value="KAF6373541.1"/>
    <property type="molecule type" value="Genomic_DNA"/>
</dbReference>
<feature type="region of interest" description="Disordered" evidence="5">
    <location>
        <begin position="150"/>
        <end position="172"/>
    </location>
</feature>
<sequence length="172" mass="18149">MLVLLAGIFVVHIATVIMLFVSTIANVWVVADRRSASVGLWKNCSDGSCEGLLPYGEDAVKPLPLGENSWLELPCSLDVGQRASLQPPVLSYTHTVCVCVCVWGGVGAPAATPLAQLLRVLPYGPQTFCTQLNSGTSSNKGRSCFCTEHARPGSPPALLTQSKTSHSSLKGP</sequence>
<reference evidence="7 8" key="1">
    <citation type="journal article" date="2020" name="Nature">
        <title>Six reference-quality genomes reveal evolution of bat adaptations.</title>
        <authorList>
            <person name="Jebb D."/>
            <person name="Huang Z."/>
            <person name="Pippel M."/>
            <person name="Hughes G.M."/>
            <person name="Lavrichenko K."/>
            <person name="Devanna P."/>
            <person name="Winkler S."/>
            <person name="Jermiin L.S."/>
            <person name="Skirmuntt E.C."/>
            <person name="Katzourakis A."/>
            <person name="Burkitt-Gray L."/>
            <person name="Ray D.A."/>
            <person name="Sullivan K.A.M."/>
            <person name="Roscito J.G."/>
            <person name="Kirilenko B.M."/>
            <person name="Davalos L.M."/>
            <person name="Corthals A.P."/>
            <person name="Power M.L."/>
            <person name="Jones G."/>
            <person name="Ransome R.D."/>
            <person name="Dechmann D.K.N."/>
            <person name="Locatelli A.G."/>
            <person name="Puechmaille S.J."/>
            <person name="Fedrigo O."/>
            <person name="Jarvis E.D."/>
            <person name="Hiller M."/>
            <person name="Vernes S.C."/>
            <person name="Myers E.W."/>
            <person name="Teeling E.C."/>
        </authorList>
    </citation>
    <scope>NUCLEOTIDE SEQUENCE [LARGE SCALE GENOMIC DNA]</scope>
    <source>
        <strain evidence="7">MPipKuh1</strain>
        <tissue evidence="7">Flight muscle</tissue>
    </source>
</reference>
<evidence type="ECO:0000313" key="8">
    <source>
        <dbReference type="Proteomes" id="UP000558488"/>
    </source>
</evidence>
<evidence type="ECO:0000256" key="1">
    <source>
        <dbReference type="ARBA" id="ARBA00004141"/>
    </source>
</evidence>
<protein>
    <submittedName>
        <fullName evidence="7">Epithelial membrane protein 1</fullName>
    </submittedName>
</protein>
<organism evidence="7 8">
    <name type="scientific">Pipistrellus kuhlii</name>
    <name type="common">Kuhl's pipistrelle</name>
    <dbReference type="NCBI Taxonomy" id="59472"/>
    <lineage>
        <taxon>Eukaryota</taxon>
        <taxon>Metazoa</taxon>
        <taxon>Chordata</taxon>
        <taxon>Craniata</taxon>
        <taxon>Vertebrata</taxon>
        <taxon>Euteleostomi</taxon>
        <taxon>Mammalia</taxon>
        <taxon>Eutheria</taxon>
        <taxon>Laurasiatheria</taxon>
        <taxon>Chiroptera</taxon>
        <taxon>Yangochiroptera</taxon>
        <taxon>Vespertilionidae</taxon>
        <taxon>Pipistrellus</taxon>
    </lineage>
</organism>